<keyword evidence="4" id="KW-0812">Transmembrane</keyword>
<dbReference type="CDD" id="cd05233">
    <property type="entry name" value="SDR_c"/>
    <property type="match status" value="1"/>
</dbReference>
<dbReference type="Gene3D" id="3.40.50.720">
    <property type="entry name" value="NAD(P)-binding Rossmann-like Domain"/>
    <property type="match status" value="1"/>
</dbReference>
<protein>
    <submittedName>
        <fullName evidence="5">Uncharacterized protein</fullName>
    </submittedName>
</protein>
<feature type="transmembrane region" description="Helical" evidence="4">
    <location>
        <begin position="43"/>
        <end position="63"/>
    </location>
</feature>
<dbReference type="Pfam" id="PF00106">
    <property type="entry name" value="adh_short"/>
    <property type="match status" value="1"/>
</dbReference>
<dbReference type="OrthoDB" id="5307821at2759"/>
<comment type="caution">
    <text evidence="5">The sequence shown here is derived from an EMBL/GenBank/DDBJ whole genome shotgun (WGS) entry which is preliminary data.</text>
</comment>
<dbReference type="InterPro" id="IPR036291">
    <property type="entry name" value="NAD(P)-bd_dom_sf"/>
</dbReference>
<dbReference type="KEGG" id="blac:94348348"/>
<accession>A0A976IDU8</accession>
<evidence type="ECO:0000313" key="5">
    <source>
        <dbReference type="EMBL" id="TDH68698.1"/>
    </source>
</evidence>
<dbReference type="RefSeq" id="XP_067818197.1">
    <property type="nucleotide sequence ID" value="XM_067962677.1"/>
</dbReference>
<dbReference type="GeneID" id="94348348"/>
<dbReference type="AlphaFoldDB" id="A0A976IDU8"/>
<dbReference type="PANTHER" id="PTHR42901">
    <property type="entry name" value="ALCOHOL DEHYDROGENASE"/>
    <property type="match status" value="1"/>
</dbReference>
<dbReference type="PANTHER" id="PTHR42901:SF1">
    <property type="entry name" value="ALCOHOL DEHYDROGENASE"/>
    <property type="match status" value="1"/>
</dbReference>
<dbReference type="SUPFAM" id="SSF51735">
    <property type="entry name" value="NAD(P)-binding Rossmann-fold domains"/>
    <property type="match status" value="1"/>
</dbReference>
<evidence type="ECO:0000256" key="2">
    <source>
        <dbReference type="ARBA" id="ARBA00023002"/>
    </source>
</evidence>
<dbReference type="PROSITE" id="PS00061">
    <property type="entry name" value="ADH_SHORT"/>
    <property type="match status" value="1"/>
</dbReference>
<evidence type="ECO:0000313" key="6">
    <source>
        <dbReference type="Proteomes" id="UP000294530"/>
    </source>
</evidence>
<proteinExistence type="inferred from homology"/>
<dbReference type="GO" id="GO:0016491">
    <property type="term" value="F:oxidoreductase activity"/>
    <property type="evidence" value="ECO:0007669"/>
    <property type="project" value="UniProtKB-KW"/>
</dbReference>
<keyword evidence="2" id="KW-0560">Oxidoreductase</keyword>
<organism evidence="5 6">
    <name type="scientific">Bremia lactucae</name>
    <name type="common">Lettuce downy mildew</name>
    <dbReference type="NCBI Taxonomy" id="4779"/>
    <lineage>
        <taxon>Eukaryota</taxon>
        <taxon>Sar</taxon>
        <taxon>Stramenopiles</taxon>
        <taxon>Oomycota</taxon>
        <taxon>Peronosporomycetes</taxon>
        <taxon>Peronosporales</taxon>
        <taxon>Peronosporaceae</taxon>
        <taxon>Bremia</taxon>
    </lineage>
</organism>
<dbReference type="PRINTS" id="PR00080">
    <property type="entry name" value="SDRFAMILY"/>
</dbReference>
<evidence type="ECO:0000256" key="4">
    <source>
        <dbReference type="SAM" id="Phobius"/>
    </source>
</evidence>
<dbReference type="PRINTS" id="PR00081">
    <property type="entry name" value="GDHRDH"/>
</dbReference>
<name>A0A976IDU8_BRELC</name>
<dbReference type="InterPro" id="IPR002347">
    <property type="entry name" value="SDR_fam"/>
</dbReference>
<reference evidence="5 6" key="1">
    <citation type="journal article" date="2021" name="Genome Biol.">
        <title>AFLAP: assembly-free linkage analysis pipeline using k-mers from genome sequencing data.</title>
        <authorList>
            <person name="Fletcher K."/>
            <person name="Zhang L."/>
            <person name="Gil J."/>
            <person name="Han R."/>
            <person name="Cavanaugh K."/>
            <person name="Michelmore R."/>
        </authorList>
    </citation>
    <scope>NUCLEOTIDE SEQUENCE [LARGE SCALE GENOMIC DNA]</scope>
    <source>
        <strain evidence="5 6">SF5</strain>
    </source>
</reference>
<keyword evidence="6" id="KW-1185">Reference proteome</keyword>
<evidence type="ECO:0000256" key="1">
    <source>
        <dbReference type="ARBA" id="ARBA00006484"/>
    </source>
</evidence>
<feature type="transmembrane region" description="Helical" evidence="4">
    <location>
        <begin position="12"/>
        <end position="31"/>
    </location>
</feature>
<feature type="transmembrane region" description="Helical" evidence="4">
    <location>
        <begin position="207"/>
        <end position="226"/>
    </location>
</feature>
<keyword evidence="4" id="KW-0472">Membrane</keyword>
<dbReference type="InterPro" id="IPR020904">
    <property type="entry name" value="Sc_DH/Rdtase_CS"/>
</dbReference>
<gene>
    <name evidence="5" type="ORF">CCR75_004591</name>
</gene>
<evidence type="ECO:0000256" key="3">
    <source>
        <dbReference type="RuleBase" id="RU000363"/>
    </source>
</evidence>
<sequence length="343" mass="37992">MPAATPRRRERVSVVYKSVHLVGVMVLTLASMDPSIVVRTVRWFLFLYFALSSLDFVLTRYHLWKFEPTIPQPKRYALITGASSGIGREMSYLLSEQKYSLVLAARSGTVLDRMRAEMELVNRPTEVLVCVCDLATIEGINKLIRYVKNEGLIIDILINNAGASLSKDFMELLEQEIDELMTLDMQALVKLTRSIVPQMVERRIGRVLNISSIAGAAVVPTAALYGSSKAFVTSFSQALSYELRSTGVTVTCICPGPVHTNFSKVAKMDGALCMKVPGMTVDAKDTAKVALDAMFNGEILVYDTWFAFLAANLVQMVIPGRLAAFIAGACMNELKNFWNLLKR</sequence>
<keyword evidence="4" id="KW-1133">Transmembrane helix</keyword>
<dbReference type="Proteomes" id="UP000294530">
    <property type="component" value="Unassembled WGS sequence"/>
</dbReference>
<comment type="similarity">
    <text evidence="1 3">Belongs to the short-chain dehydrogenases/reductases (SDR) family.</text>
</comment>
<dbReference type="EMBL" id="SHOA02000016">
    <property type="protein sequence ID" value="TDH68698.1"/>
    <property type="molecule type" value="Genomic_DNA"/>
</dbReference>